<feature type="transmembrane region" description="Helical" evidence="1">
    <location>
        <begin position="151"/>
        <end position="171"/>
    </location>
</feature>
<evidence type="ECO:0000256" key="1">
    <source>
        <dbReference type="SAM" id="Phobius"/>
    </source>
</evidence>
<feature type="transmembrane region" description="Helical" evidence="1">
    <location>
        <begin position="350"/>
        <end position="367"/>
    </location>
</feature>
<dbReference type="InterPro" id="IPR050623">
    <property type="entry name" value="Glucan_succinyl_AcylTrfase"/>
</dbReference>
<reference evidence="4" key="2">
    <citation type="journal article" date="2023" name="MicrobiologyOpen">
        <title>Genomics of the tumorigenes clade of the family Rhizobiaceae and description of Rhizobium rhododendri sp. nov.</title>
        <authorList>
            <person name="Kuzmanovic N."/>
            <person name="diCenzo G.C."/>
            <person name="Bunk B."/>
            <person name="Sproeer C."/>
            <person name="Fruehling A."/>
            <person name="Neumann-Schaal M."/>
            <person name="Overmann J."/>
            <person name="Smalla K."/>
        </authorList>
    </citation>
    <scope>NUCLEOTIDE SEQUENCE [LARGE SCALE GENOMIC DNA]</scope>
    <source>
        <strain evidence="4">1078</strain>
    </source>
</reference>
<dbReference type="InterPro" id="IPR002656">
    <property type="entry name" value="Acyl_transf_3_dom"/>
</dbReference>
<dbReference type="AlphaFoldDB" id="A0AAF1KM41"/>
<feature type="transmembrane region" description="Helical" evidence="1">
    <location>
        <begin position="220"/>
        <end position="237"/>
    </location>
</feature>
<feature type="transmembrane region" description="Helical" evidence="1">
    <location>
        <begin position="290"/>
        <end position="307"/>
    </location>
</feature>
<keyword evidence="1" id="KW-1133">Transmembrane helix</keyword>
<dbReference type="RefSeq" id="WP_111221788.1">
    <property type="nucleotide sequence ID" value="NZ_CP117255.1"/>
</dbReference>
<keyword evidence="1" id="KW-0812">Transmembrane</keyword>
<dbReference type="PANTHER" id="PTHR36927">
    <property type="entry name" value="BLR4337 PROTEIN"/>
    <property type="match status" value="1"/>
</dbReference>
<feature type="transmembrane region" description="Helical" evidence="1">
    <location>
        <begin position="191"/>
        <end position="208"/>
    </location>
</feature>
<protein>
    <submittedName>
        <fullName evidence="3">Acyltransferase family protein</fullName>
    </submittedName>
</protein>
<gene>
    <name evidence="3" type="ORF">PR017_08055</name>
</gene>
<evidence type="ECO:0000259" key="2">
    <source>
        <dbReference type="Pfam" id="PF01757"/>
    </source>
</evidence>
<feature type="transmembrane region" description="Helical" evidence="1">
    <location>
        <begin position="59"/>
        <end position="80"/>
    </location>
</feature>
<keyword evidence="4" id="KW-1185">Reference proteome</keyword>
<feature type="transmembrane region" description="Helical" evidence="1">
    <location>
        <begin position="18"/>
        <end position="39"/>
    </location>
</feature>
<evidence type="ECO:0000313" key="3">
    <source>
        <dbReference type="EMBL" id="WFR97050.1"/>
    </source>
</evidence>
<keyword evidence="3" id="KW-0808">Transferase</keyword>
<evidence type="ECO:0000313" key="4">
    <source>
        <dbReference type="Proteomes" id="UP000249499"/>
    </source>
</evidence>
<organism evidence="3 4">
    <name type="scientific">Rhizobium tumorigenes</name>
    <dbReference type="NCBI Taxonomy" id="2041385"/>
    <lineage>
        <taxon>Bacteria</taxon>
        <taxon>Pseudomonadati</taxon>
        <taxon>Pseudomonadota</taxon>
        <taxon>Alphaproteobacteria</taxon>
        <taxon>Hyphomicrobiales</taxon>
        <taxon>Rhizobiaceae</taxon>
        <taxon>Rhizobium/Agrobacterium group</taxon>
        <taxon>Rhizobium</taxon>
    </lineage>
</organism>
<name>A0AAF1KM41_9HYPH</name>
<feature type="transmembrane region" description="Helical" evidence="1">
    <location>
        <begin position="92"/>
        <end position="112"/>
    </location>
</feature>
<dbReference type="Pfam" id="PF01757">
    <property type="entry name" value="Acyl_transf_3"/>
    <property type="match status" value="1"/>
</dbReference>
<dbReference type="EMBL" id="CP117255">
    <property type="protein sequence ID" value="WFR97050.1"/>
    <property type="molecule type" value="Genomic_DNA"/>
</dbReference>
<feature type="transmembrane region" description="Helical" evidence="1">
    <location>
        <begin position="319"/>
        <end position="338"/>
    </location>
</feature>
<accession>A0AAF1KM41</accession>
<dbReference type="Proteomes" id="UP000249499">
    <property type="component" value="Chromosome"/>
</dbReference>
<reference evidence="3 4" key="1">
    <citation type="journal article" date="2018" name="Sci. Rep.">
        <title>Rhizobium tumorigenes sp. nov., a novel plant tumorigenic bacterium isolated from cane gall tumors on thornless blackberry.</title>
        <authorList>
            <person name="Kuzmanovi N."/>
            <person name="Smalla K."/>
            <person name="Gronow S."/>
            <person name="PuBawska J."/>
        </authorList>
    </citation>
    <scope>NUCLEOTIDE SEQUENCE [LARGE SCALE GENOMIC DNA]</scope>
    <source>
        <strain evidence="3 4">1078</strain>
    </source>
</reference>
<feature type="transmembrane region" description="Helical" evidence="1">
    <location>
        <begin position="249"/>
        <end position="270"/>
    </location>
</feature>
<dbReference type="KEGG" id="rtu:PR017_08055"/>
<feature type="domain" description="Acyltransferase 3" evidence="2">
    <location>
        <begin position="11"/>
        <end position="365"/>
    </location>
</feature>
<keyword evidence="3" id="KW-0012">Acyltransferase</keyword>
<dbReference type="GO" id="GO:0016747">
    <property type="term" value="F:acyltransferase activity, transferring groups other than amino-acyl groups"/>
    <property type="evidence" value="ECO:0007669"/>
    <property type="project" value="InterPro"/>
</dbReference>
<sequence length="390" mass="43804">MGRDGQAERRHDIDVIRVVLFALLMVYHTALIFGTRSWLLQASSPNRAFDLLLLALHPWRLGLLFLVSGISTAALAKRLAPADIRKKRSLQLIPPLLLGIFVLVPPQLYLALKAVSATDLPYLDFWEIYLRFGTITAQDGKAVSLVSLQHLWFIGYLWLYTVVLTLGLAFLRGWLSPFTAGLKHLLQGRGLLVWPILYLAVLRLVLFPIFGETMEVGSDWYAHILYFSLFTFGYVIAEDEKFWATAVGYRRHAALVAVVSLAILACLLVVYPPGARSLGVTVLHRVGRSMFQWSAMVAILGYGRALITGPHPVITYLNRSVLTCYVLHQTVLIAFAYWWMRNFGLDTGSFFLIVVATIACCLALYEVQRQLTRLLKARSTPVFPTQLPLA</sequence>
<dbReference type="PANTHER" id="PTHR36927:SF3">
    <property type="entry name" value="GLUCANS BIOSYNTHESIS PROTEIN C"/>
    <property type="match status" value="1"/>
</dbReference>
<keyword evidence="1" id="KW-0472">Membrane</keyword>
<proteinExistence type="predicted"/>